<evidence type="ECO:0000256" key="18">
    <source>
        <dbReference type="PIRNR" id="PIRNR001563"/>
    </source>
</evidence>
<dbReference type="RefSeq" id="WP_014187416.1">
    <property type="nucleotide sequence ID" value="NC_016584.1"/>
</dbReference>
<dbReference type="InterPro" id="IPR013221">
    <property type="entry name" value="Mur_ligase_cen"/>
</dbReference>
<dbReference type="Gene3D" id="3.40.1190.10">
    <property type="entry name" value="Mur-like, catalytic domain"/>
    <property type="match status" value="1"/>
</dbReference>
<dbReference type="PIRSF" id="PIRSF001563">
    <property type="entry name" value="Folylpolyglu_synth"/>
    <property type="match status" value="1"/>
</dbReference>
<dbReference type="SUPFAM" id="SSF53244">
    <property type="entry name" value="MurD-like peptide ligases, peptide-binding domain"/>
    <property type="match status" value="1"/>
</dbReference>
<proteinExistence type="inferred from homology"/>
<dbReference type="PANTHER" id="PTHR11136">
    <property type="entry name" value="FOLYLPOLYGLUTAMATE SYNTHASE-RELATED"/>
    <property type="match status" value="1"/>
</dbReference>
<reference evidence="21 22" key="2">
    <citation type="journal article" date="2012" name="J. Bacteriol.">
        <title>Complete genome sequences of Desulfosporosinus orientis DSM765T, Desulfosporosinus youngiae DSM17734T, Desulfosporosinus meridiei DSM13257T, and Desulfosporosinus acidiphilus DSM22704T.</title>
        <authorList>
            <person name="Pester M."/>
            <person name="Brambilla E."/>
            <person name="Alazard D."/>
            <person name="Rattei T."/>
            <person name="Weinmaier T."/>
            <person name="Han J."/>
            <person name="Lucas S."/>
            <person name="Lapidus A."/>
            <person name="Cheng J.F."/>
            <person name="Goodwin L."/>
            <person name="Pitluck S."/>
            <person name="Peters L."/>
            <person name="Ovchinnikova G."/>
            <person name="Teshima H."/>
            <person name="Detter J.C."/>
            <person name="Han C.S."/>
            <person name="Tapia R."/>
            <person name="Land M.L."/>
            <person name="Hauser L."/>
            <person name="Kyrpides N.C."/>
            <person name="Ivanova N.N."/>
            <person name="Pagani I."/>
            <person name="Huntmann M."/>
            <person name="Wei C.L."/>
            <person name="Davenport K.W."/>
            <person name="Daligault H."/>
            <person name="Chain P.S."/>
            <person name="Chen A."/>
            <person name="Mavromatis K."/>
            <person name="Markowitz V."/>
            <person name="Szeto E."/>
            <person name="Mikhailova N."/>
            <person name="Pati A."/>
            <person name="Wagner M."/>
            <person name="Woyke T."/>
            <person name="Ollivier B."/>
            <person name="Klenk H.P."/>
            <person name="Spring S."/>
            <person name="Loy A."/>
        </authorList>
    </citation>
    <scope>NUCLEOTIDE SEQUENCE [LARGE SCALE GENOMIC DNA]</scope>
    <source>
        <strain evidence="22">ATCC 19365 / DSM 765 / NCIMB 8382 / VKM B-1628</strain>
    </source>
</reference>
<dbReference type="eggNOG" id="COG0285">
    <property type="taxonomic scope" value="Bacteria"/>
</dbReference>
<comment type="similarity">
    <text evidence="4 18">Belongs to the folylpolyglutamate synthase family.</text>
</comment>
<dbReference type="PANTHER" id="PTHR11136:SF0">
    <property type="entry name" value="DIHYDROFOLATE SYNTHETASE-RELATED"/>
    <property type="match status" value="1"/>
</dbReference>
<dbReference type="GO" id="GO:0046656">
    <property type="term" value="P:folic acid biosynthetic process"/>
    <property type="evidence" value="ECO:0007669"/>
    <property type="project" value="UniProtKB-KW"/>
</dbReference>
<evidence type="ECO:0000256" key="14">
    <source>
        <dbReference type="ARBA" id="ARBA00022909"/>
    </source>
</evidence>
<evidence type="ECO:0000256" key="11">
    <source>
        <dbReference type="ARBA" id="ARBA00022741"/>
    </source>
</evidence>
<evidence type="ECO:0000256" key="6">
    <source>
        <dbReference type="ARBA" id="ARBA00013023"/>
    </source>
</evidence>
<keyword evidence="13" id="KW-0460">Magnesium</keyword>
<comment type="catalytic activity">
    <reaction evidence="17">
        <text>7,8-dihydropteroate + L-glutamate + ATP = 7,8-dihydrofolate + ADP + phosphate + H(+)</text>
        <dbReference type="Rhea" id="RHEA:23584"/>
        <dbReference type="ChEBI" id="CHEBI:15378"/>
        <dbReference type="ChEBI" id="CHEBI:17839"/>
        <dbReference type="ChEBI" id="CHEBI:29985"/>
        <dbReference type="ChEBI" id="CHEBI:30616"/>
        <dbReference type="ChEBI" id="CHEBI:43474"/>
        <dbReference type="ChEBI" id="CHEBI:57451"/>
        <dbReference type="ChEBI" id="CHEBI:456216"/>
        <dbReference type="EC" id="6.3.2.12"/>
    </reaction>
</comment>
<accession>G7W9P6</accession>
<dbReference type="InterPro" id="IPR001645">
    <property type="entry name" value="Folylpolyglutamate_synth"/>
</dbReference>
<evidence type="ECO:0000256" key="13">
    <source>
        <dbReference type="ARBA" id="ARBA00022842"/>
    </source>
</evidence>
<dbReference type="PROSITE" id="PS01011">
    <property type="entry name" value="FOLYLPOLYGLU_SYNT_1"/>
    <property type="match status" value="1"/>
</dbReference>
<dbReference type="GO" id="GO:0005524">
    <property type="term" value="F:ATP binding"/>
    <property type="evidence" value="ECO:0007669"/>
    <property type="project" value="UniProtKB-KW"/>
</dbReference>
<dbReference type="GO" id="GO:0005737">
    <property type="term" value="C:cytoplasm"/>
    <property type="evidence" value="ECO:0007669"/>
    <property type="project" value="TreeGrafter"/>
</dbReference>
<organism evidence="21 22">
    <name type="scientific">Desulfosporosinus orientis (strain ATCC 19365 / DSM 765 / NCIMB 8382 / VKM B-1628 / Singapore I)</name>
    <name type="common">Desulfotomaculum orientis</name>
    <dbReference type="NCBI Taxonomy" id="768706"/>
    <lineage>
        <taxon>Bacteria</taxon>
        <taxon>Bacillati</taxon>
        <taxon>Bacillota</taxon>
        <taxon>Clostridia</taxon>
        <taxon>Eubacteriales</taxon>
        <taxon>Desulfitobacteriaceae</taxon>
        <taxon>Desulfosporosinus</taxon>
    </lineage>
</organism>
<reference evidence="22" key="1">
    <citation type="submission" date="2011-11" db="EMBL/GenBank/DDBJ databases">
        <title>Complete sequence of Desulfosporosinus orientis DSM 765.</title>
        <authorList>
            <person name="Lucas S."/>
            <person name="Han J."/>
            <person name="Lapidus A."/>
            <person name="Cheng J.-F."/>
            <person name="Goodwin L."/>
            <person name="Pitluck S."/>
            <person name="Peters L."/>
            <person name="Ovchinnikova G."/>
            <person name="Teshima H."/>
            <person name="Detter J.C."/>
            <person name="Han C."/>
            <person name="Tapia R."/>
            <person name="Land M."/>
            <person name="Hauser L."/>
            <person name="Kyrpides N."/>
            <person name="Ivanova N."/>
            <person name="Pagani I."/>
            <person name="Pester M."/>
            <person name="Spring S."/>
            <person name="Ollivier B."/>
            <person name="Rattei T."/>
            <person name="Klenk H.-P."/>
            <person name="Wagner M."/>
            <person name="Loy A."/>
            <person name="Woyke T."/>
        </authorList>
    </citation>
    <scope>NUCLEOTIDE SEQUENCE [LARGE SCALE GENOMIC DNA]</scope>
    <source>
        <strain evidence="22">ATCC 19365 / DSM 765 / NCIMB 8382 / VKM B-1628</strain>
    </source>
</reference>
<dbReference type="PROSITE" id="PS01012">
    <property type="entry name" value="FOLYLPOLYGLU_SYNT_2"/>
    <property type="match status" value="1"/>
</dbReference>
<dbReference type="EC" id="6.3.2.17" evidence="7"/>
<name>G7W9P6_DESOD</name>
<dbReference type="Pfam" id="PF08245">
    <property type="entry name" value="Mur_ligase_M"/>
    <property type="match status" value="1"/>
</dbReference>
<keyword evidence="10" id="KW-0479">Metal-binding</keyword>
<comment type="pathway">
    <text evidence="2">Cofactor biosynthesis; tetrahydrofolate biosynthesis; 7,8-dihydrofolate from 2-amino-4-hydroxy-6-hydroxymethyl-7,8-dihydropteridine diphosphate and 4-aminobenzoate: step 2/2.</text>
</comment>
<evidence type="ECO:0000256" key="8">
    <source>
        <dbReference type="ARBA" id="ARBA00019357"/>
    </source>
</evidence>
<dbReference type="GO" id="GO:0046872">
    <property type="term" value="F:metal ion binding"/>
    <property type="evidence" value="ECO:0007669"/>
    <property type="project" value="UniProtKB-KW"/>
</dbReference>
<dbReference type="Gene3D" id="3.90.190.20">
    <property type="entry name" value="Mur ligase, C-terminal domain"/>
    <property type="match status" value="1"/>
</dbReference>
<dbReference type="Proteomes" id="UP000006346">
    <property type="component" value="Chromosome"/>
</dbReference>
<evidence type="ECO:0000256" key="2">
    <source>
        <dbReference type="ARBA" id="ARBA00004799"/>
    </source>
</evidence>
<dbReference type="EMBL" id="CP003108">
    <property type="protein sequence ID" value="AET70612.1"/>
    <property type="molecule type" value="Genomic_DNA"/>
</dbReference>
<keyword evidence="11 18" id="KW-0547">Nucleotide-binding</keyword>
<dbReference type="InterPro" id="IPR036565">
    <property type="entry name" value="Mur-like_cat_sf"/>
</dbReference>
<evidence type="ECO:0000259" key="20">
    <source>
        <dbReference type="Pfam" id="PF08245"/>
    </source>
</evidence>
<dbReference type="FunFam" id="3.40.1190.10:FF:000004">
    <property type="entry name" value="Dihydrofolate synthase/folylpolyglutamate synthase"/>
    <property type="match status" value="1"/>
</dbReference>
<dbReference type="InterPro" id="IPR018109">
    <property type="entry name" value="Folylpolyglutamate_synth_CS"/>
</dbReference>
<dbReference type="STRING" id="768706.Desor_5228"/>
<feature type="domain" description="Mur ligase central" evidence="20">
    <location>
        <begin position="51"/>
        <end position="277"/>
    </location>
</feature>
<evidence type="ECO:0000256" key="16">
    <source>
        <dbReference type="ARBA" id="ARBA00047493"/>
    </source>
</evidence>
<dbReference type="OrthoDB" id="9809356at2"/>
<dbReference type="GO" id="GO:0004326">
    <property type="term" value="F:tetrahydrofolylpolyglutamate synthase activity"/>
    <property type="evidence" value="ECO:0007669"/>
    <property type="project" value="UniProtKB-EC"/>
</dbReference>
<evidence type="ECO:0000313" key="22">
    <source>
        <dbReference type="Proteomes" id="UP000006346"/>
    </source>
</evidence>
<dbReference type="Pfam" id="PF02875">
    <property type="entry name" value="Mur_ligase_C"/>
    <property type="match status" value="1"/>
</dbReference>
<comment type="pathway">
    <text evidence="3">Cofactor biosynthesis; tetrahydrofolylpolyglutamate biosynthesis.</text>
</comment>
<evidence type="ECO:0000256" key="10">
    <source>
        <dbReference type="ARBA" id="ARBA00022723"/>
    </source>
</evidence>
<dbReference type="NCBIfam" id="TIGR01499">
    <property type="entry name" value="folC"/>
    <property type="match status" value="1"/>
</dbReference>
<keyword evidence="22" id="KW-1185">Reference proteome</keyword>
<evidence type="ECO:0000256" key="7">
    <source>
        <dbReference type="ARBA" id="ARBA00013025"/>
    </source>
</evidence>
<feature type="domain" description="Mur ligase C-terminal" evidence="19">
    <location>
        <begin position="305"/>
        <end position="423"/>
    </location>
</feature>
<evidence type="ECO:0000259" key="19">
    <source>
        <dbReference type="Pfam" id="PF02875"/>
    </source>
</evidence>
<evidence type="ECO:0000256" key="1">
    <source>
        <dbReference type="ARBA" id="ARBA00001946"/>
    </source>
</evidence>
<dbReference type="SUPFAM" id="SSF53623">
    <property type="entry name" value="MurD-like peptide ligases, catalytic domain"/>
    <property type="match status" value="1"/>
</dbReference>
<evidence type="ECO:0000256" key="5">
    <source>
        <dbReference type="ARBA" id="ARBA00011245"/>
    </source>
</evidence>
<evidence type="ECO:0000256" key="15">
    <source>
        <dbReference type="ARBA" id="ARBA00030592"/>
    </source>
</evidence>
<dbReference type="GO" id="GO:0008841">
    <property type="term" value="F:dihydrofolate synthase activity"/>
    <property type="evidence" value="ECO:0007669"/>
    <property type="project" value="UniProtKB-EC"/>
</dbReference>
<dbReference type="AlphaFoldDB" id="G7W9P6"/>
<evidence type="ECO:0000313" key="21">
    <source>
        <dbReference type="EMBL" id="AET70612.1"/>
    </source>
</evidence>
<protein>
    <recommendedName>
        <fullName evidence="8">Dihydrofolate synthase/folylpolyglutamate synthase</fullName>
        <ecNumber evidence="6">6.3.2.12</ecNumber>
        <ecNumber evidence="7">6.3.2.17</ecNumber>
    </recommendedName>
    <alternativeName>
        <fullName evidence="15">Tetrahydrofolylpolyglutamate synthase</fullName>
    </alternativeName>
</protein>
<keyword evidence="12 18" id="KW-0067">ATP-binding</keyword>
<dbReference type="HOGENOM" id="CLU_015869_1_2_9"/>
<evidence type="ECO:0000256" key="17">
    <source>
        <dbReference type="ARBA" id="ARBA00049161"/>
    </source>
</evidence>
<evidence type="ECO:0000256" key="12">
    <source>
        <dbReference type="ARBA" id="ARBA00022840"/>
    </source>
</evidence>
<dbReference type="InterPro" id="IPR004101">
    <property type="entry name" value="Mur_ligase_C"/>
</dbReference>
<comment type="subunit">
    <text evidence="5">Monomer.</text>
</comment>
<comment type="cofactor">
    <cofactor evidence="1">
        <name>Mg(2+)</name>
        <dbReference type="ChEBI" id="CHEBI:18420"/>
    </cofactor>
</comment>
<evidence type="ECO:0000256" key="3">
    <source>
        <dbReference type="ARBA" id="ARBA00005150"/>
    </source>
</evidence>
<dbReference type="EC" id="6.3.2.12" evidence="6"/>
<evidence type="ECO:0000256" key="4">
    <source>
        <dbReference type="ARBA" id="ARBA00008276"/>
    </source>
</evidence>
<keyword evidence="14" id="KW-0289">Folate biosynthesis</keyword>
<gene>
    <name evidence="21" type="ordered locus">Desor_5228</name>
</gene>
<evidence type="ECO:0000256" key="9">
    <source>
        <dbReference type="ARBA" id="ARBA00022598"/>
    </source>
</evidence>
<comment type="catalytic activity">
    <reaction evidence="16">
        <text>(6S)-5,6,7,8-tetrahydrofolyl-(gamma-L-Glu)(n) + L-glutamate + ATP = (6S)-5,6,7,8-tetrahydrofolyl-(gamma-L-Glu)(n+1) + ADP + phosphate + H(+)</text>
        <dbReference type="Rhea" id="RHEA:10580"/>
        <dbReference type="Rhea" id="RHEA-COMP:14738"/>
        <dbReference type="Rhea" id="RHEA-COMP:14740"/>
        <dbReference type="ChEBI" id="CHEBI:15378"/>
        <dbReference type="ChEBI" id="CHEBI:29985"/>
        <dbReference type="ChEBI" id="CHEBI:30616"/>
        <dbReference type="ChEBI" id="CHEBI:43474"/>
        <dbReference type="ChEBI" id="CHEBI:141005"/>
        <dbReference type="ChEBI" id="CHEBI:456216"/>
        <dbReference type="EC" id="6.3.2.17"/>
    </reaction>
</comment>
<keyword evidence="9 18" id="KW-0436">Ligase</keyword>
<dbReference type="PATRIC" id="fig|768706.3.peg.5323"/>
<dbReference type="InterPro" id="IPR036615">
    <property type="entry name" value="Mur_ligase_C_dom_sf"/>
</dbReference>
<dbReference type="KEGG" id="dor:Desor_5228"/>
<sequence length="441" mass="48917">MSEKSLEKEYQENLQYLVNLTTFGINFGLGRIQELLKRIGNPESALRVVHVGGTNGKGSTTVMIARILREAGHQVGVFTSPHMHDYRERMVINGLKISKEDVIEMIRRVRPHLENMVAEGFEHPTEFEVSTALALLYFAEKNVDYAIIEVGLGGAIDSTNVVKPLISVITNVSMDHMDYLGNDVVSIAKVKAGIIKPNSVVVTASEDPDVIQVLRDQAQAMDVPLWLVGEDVHWESKWSGELEQEFDLVGLHSSYSKLRLRLMGLHQLRNAATAVTVCEVLQSDYGVTIPREAIYAGLREVEWIGRLELFSLKPKILLDGAHNVDGARALAQALPIYERERLVLCLGMLADKEREKVVKMLVPLADEIVIARPNSPRAGDWKALGGLAEEYGKPVTCIEDPKEAVIFALTRVGEKDMLCVTGSIYMLADARQALIDNVKLV</sequence>